<sequence length="279" mass="30973">INSLAGTTIYPGQELIIPELAHQNYVVRKGDSLADLGKKFGVPWQDIKKINSLAGTTIYPGQELIIPLQGVWHVVKQHQWLLLIARTYGKAYGVSKEEIIEANRLKDPDELQPGQKLFIPRAKRALEIKIPPQILTRDVAPSPPPAPTQRPKLEEKQPLFQWPLKGEVIGYFGEEGNQGIDIAGSPGETVMAAADGEVSYAGHLIVPGKNYGYTVFISHEEGLLTCYFYNAVNLMEKGQKVKKGDPIAKLGIMEDLGRFGLHFEIRKMSKPVNPLDYLP</sequence>
<dbReference type="PANTHER" id="PTHR21666">
    <property type="entry name" value="PEPTIDASE-RELATED"/>
    <property type="match status" value="1"/>
</dbReference>
<dbReference type="Pfam" id="PF01476">
    <property type="entry name" value="LysM"/>
    <property type="match status" value="3"/>
</dbReference>
<dbReference type="PROSITE" id="PS51782">
    <property type="entry name" value="LYSM"/>
    <property type="match status" value="2"/>
</dbReference>
<organism evidence="2 3">
    <name type="scientific">Aerophobetes bacterium</name>
    <dbReference type="NCBI Taxonomy" id="2030807"/>
    <lineage>
        <taxon>Bacteria</taxon>
        <taxon>Candidatus Aerophobota</taxon>
    </lineage>
</organism>
<dbReference type="Proteomes" id="UP000316517">
    <property type="component" value="Unassembled WGS sequence"/>
</dbReference>
<feature type="domain" description="LysM" evidence="1">
    <location>
        <begin position="23"/>
        <end position="66"/>
    </location>
</feature>
<protein>
    <submittedName>
        <fullName evidence="2">LysM peptidoglycan-binding domain-containing protein</fullName>
    </submittedName>
</protein>
<dbReference type="InterPro" id="IPR016047">
    <property type="entry name" value="M23ase_b-sheet_dom"/>
</dbReference>
<feature type="non-terminal residue" evidence="2">
    <location>
        <position position="1"/>
    </location>
</feature>
<dbReference type="Gene3D" id="2.70.70.10">
    <property type="entry name" value="Glucose Permease (Domain IIA)"/>
    <property type="match status" value="1"/>
</dbReference>
<dbReference type="InterPro" id="IPR050570">
    <property type="entry name" value="Cell_wall_metabolism_enzyme"/>
</dbReference>
<dbReference type="InterPro" id="IPR018392">
    <property type="entry name" value="LysM"/>
</dbReference>
<dbReference type="InterPro" id="IPR011055">
    <property type="entry name" value="Dup_hybrid_motif"/>
</dbReference>
<accession>A0A523TBQ3</accession>
<dbReference type="InterPro" id="IPR036779">
    <property type="entry name" value="LysM_dom_sf"/>
</dbReference>
<dbReference type="AlphaFoldDB" id="A0A523TBQ3"/>
<gene>
    <name evidence="2" type="ORF">E3J68_03825</name>
</gene>
<dbReference type="SUPFAM" id="SSF54106">
    <property type="entry name" value="LysM domain"/>
    <property type="match status" value="2"/>
</dbReference>
<comment type="caution">
    <text evidence="2">The sequence shown here is derived from an EMBL/GenBank/DDBJ whole genome shotgun (WGS) entry which is preliminary data.</text>
</comment>
<dbReference type="Pfam" id="PF01551">
    <property type="entry name" value="Peptidase_M23"/>
    <property type="match status" value="1"/>
</dbReference>
<reference evidence="2 3" key="1">
    <citation type="submission" date="2019-03" db="EMBL/GenBank/DDBJ databases">
        <title>Metabolic potential of uncultured bacteria and archaea associated with petroleum seepage in deep-sea sediments.</title>
        <authorList>
            <person name="Dong X."/>
            <person name="Hubert C."/>
        </authorList>
    </citation>
    <scope>NUCLEOTIDE SEQUENCE [LARGE SCALE GENOMIC DNA]</scope>
    <source>
        <strain evidence="2">E44_bin3</strain>
    </source>
</reference>
<feature type="domain" description="LysM" evidence="1">
    <location>
        <begin position="71"/>
        <end position="119"/>
    </location>
</feature>
<dbReference type="CDD" id="cd00118">
    <property type="entry name" value="LysM"/>
    <property type="match status" value="2"/>
</dbReference>
<name>A0A523TBQ3_UNCAE</name>
<dbReference type="Gene3D" id="3.10.350.10">
    <property type="entry name" value="LysM domain"/>
    <property type="match status" value="2"/>
</dbReference>
<evidence type="ECO:0000313" key="3">
    <source>
        <dbReference type="Proteomes" id="UP000316517"/>
    </source>
</evidence>
<evidence type="ECO:0000259" key="1">
    <source>
        <dbReference type="PROSITE" id="PS51782"/>
    </source>
</evidence>
<dbReference type="PANTHER" id="PTHR21666:SF270">
    <property type="entry name" value="MUREIN HYDROLASE ACTIVATOR ENVC"/>
    <property type="match status" value="1"/>
</dbReference>
<dbReference type="GO" id="GO:0004222">
    <property type="term" value="F:metalloendopeptidase activity"/>
    <property type="evidence" value="ECO:0007669"/>
    <property type="project" value="TreeGrafter"/>
</dbReference>
<dbReference type="SUPFAM" id="SSF51261">
    <property type="entry name" value="Duplicated hybrid motif"/>
    <property type="match status" value="1"/>
</dbReference>
<dbReference type="EMBL" id="SOJT01000170">
    <property type="protein sequence ID" value="TET27747.1"/>
    <property type="molecule type" value="Genomic_DNA"/>
</dbReference>
<proteinExistence type="predicted"/>
<dbReference type="CDD" id="cd12797">
    <property type="entry name" value="M23_peptidase"/>
    <property type="match status" value="1"/>
</dbReference>
<evidence type="ECO:0000313" key="2">
    <source>
        <dbReference type="EMBL" id="TET27747.1"/>
    </source>
</evidence>
<dbReference type="SMART" id="SM00257">
    <property type="entry name" value="LysM"/>
    <property type="match status" value="2"/>
</dbReference>